<dbReference type="EC" id="2.7.13.3" evidence="3"/>
<evidence type="ECO:0000256" key="6">
    <source>
        <dbReference type="ARBA" id="ARBA00022679"/>
    </source>
</evidence>
<dbReference type="PRINTS" id="PR00344">
    <property type="entry name" value="BCTRLSENSOR"/>
</dbReference>
<evidence type="ECO:0000256" key="10">
    <source>
        <dbReference type="ARBA" id="ARBA00023012"/>
    </source>
</evidence>
<evidence type="ECO:0000256" key="4">
    <source>
        <dbReference type="ARBA" id="ARBA00022475"/>
    </source>
</evidence>
<evidence type="ECO:0000256" key="9">
    <source>
        <dbReference type="ARBA" id="ARBA00022840"/>
    </source>
</evidence>
<keyword evidence="12" id="KW-0812">Transmembrane</keyword>
<dbReference type="CDD" id="cd06225">
    <property type="entry name" value="HAMP"/>
    <property type="match status" value="1"/>
</dbReference>
<keyword evidence="5" id="KW-0597">Phosphoprotein</keyword>
<accession>A0ABW0VSV4</accession>
<feature type="domain" description="HAMP" evidence="14">
    <location>
        <begin position="184"/>
        <end position="238"/>
    </location>
</feature>
<dbReference type="InterPro" id="IPR004358">
    <property type="entry name" value="Sig_transdc_His_kin-like_C"/>
</dbReference>
<dbReference type="InterPro" id="IPR036890">
    <property type="entry name" value="HATPase_C_sf"/>
</dbReference>
<dbReference type="InterPro" id="IPR036097">
    <property type="entry name" value="HisK_dim/P_sf"/>
</dbReference>
<dbReference type="Pfam" id="PF00512">
    <property type="entry name" value="HisKA"/>
    <property type="match status" value="1"/>
</dbReference>
<sequence>MWAKIGILKVIGGMIFINVIILLCWSLSFTIVSYVKEKRNESGVTAEMVHDGKLLADMLARRDTSWTEGLNRIAEHNQYSFVVIDGKGAEHHYGSSGGNSLHLPKTSVQSVLSGGEYEEIKRSNIFKSGAAVVGVPLELDGRQAALFIQSPTPSLYRNYGIQLLTVFGGFVIMFIGMLSLRPWRREMGVLYSIIDAIRRMSKGDYTVAIPKNQKIRGQYGELVESINDMASELSQVEQMRQTFISNVSHEIQSPLTSIRGFARALQQGDLEKDQRLHYYNIIETESLRLSKLSDNLLKLTSLESDQHPFEPKPYRLDKQIRRMILACEPQWVEKDIMMDVDMDEVTLTADEDLMSQVWTNILANSIKFTPGGGIVSVEAKAVQDGVKVVISDNGTGISEEDLPHIFERFYMADKARNRTIGGSGLGLSIVKRIMDMHHSEIQVSSKRDIGTTFTLMLRNYKDEQTGESK</sequence>
<dbReference type="InterPro" id="IPR005467">
    <property type="entry name" value="His_kinase_dom"/>
</dbReference>
<dbReference type="SMART" id="SM00388">
    <property type="entry name" value="HisKA"/>
    <property type="match status" value="1"/>
</dbReference>
<dbReference type="PANTHER" id="PTHR45453">
    <property type="entry name" value="PHOSPHATE REGULON SENSOR PROTEIN PHOR"/>
    <property type="match status" value="1"/>
</dbReference>
<feature type="domain" description="Histidine kinase" evidence="13">
    <location>
        <begin position="246"/>
        <end position="461"/>
    </location>
</feature>
<gene>
    <name evidence="15" type="ORF">ACFPYJ_05205</name>
</gene>
<feature type="transmembrane region" description="Helical" evidence="12">
    <location>
        <begin position="159"/>
        <end position="180"/>
    </location>
</feature>
<keyword evidence="4" id="KW-1003">Cell membrane</keyword>
<keyword evidence="11 12" id="KW-0472">Membrane</keyword>
<dbReference type="PROSITE" id="PS50885">
    <property type="entry name" value="HAMP"/>
    <property type="match status" value="1"/>
</dbReference>
<evidence type="ECO:0000259" key="14">
    <source>
        <dbReference type="PROSITE" id="PS50885"/>
    </source>
</evidence>
<dbReference type="PANTHER" id="PTHR45453:SF1">
    <property type="entry name" value="PHOSPHATE REGULON SENSOR PROTEIN PHOR"/>
    <property type="match status" value="1"/>
</dbReference>
<dbReference type="SUPFAM" id="SSF55874">
    <property type="entry name" value="ATPase domain of HSP90 chaperone/DNA topoisomerase II/histidine kinase"/>
    <property type="match status" value="1"/>
</dbReference>
<comment type="subcellular location">
    <subcellularLocation>
        <location evidence="2">Cell membrane</location>
        <topology evidence="2">Multi-pass membrane protein</topology>
    </subcellularLocation>
</comment>
<evidence type="ECO:0000256" key="7">
    <source>
        <dbReference type="ARBA" id="ARBA00022741"/>
    </source>
</evidence>
<evidence type="ECO:0000256" key="2">
    <source>
        <dbReference type="ARBA" id="ARBA00004651"/>
    </source>
</evidence>
<evidence type="ECO:0000256" key="5">
    <source>
        <dbReference type="ARBA" id="ARBA00022553"/>
    </source>
</evidence>
<dbReference type="Pfam" id="PF02518">
    <property type="entry name" value="HATPase_c"/>
    <property type="match status" value="1"/>
</dbReference>
<dbReference type="RefSeq" id="WP_379186988.1">
    <property type="nucleotide sequence ID" value="NZ_JBHSOW010000016.1"/>
</dbReference>
<dbReference type="Gene3D" id="3.30.565.10">
    <property type="entry name" value="Histidine kinase-like ATPase, C-terminal domain"/>
    <property type="match status" value="1"/>
</dbReference>
<dbReference type="InterPro" id="IPR003660">
    <property type="entry name" value="HAMP_dom"/>
</dbReference>
<keyword evidence="16" id="KW-1185">Reference proteome</keyword>
<dbReference type="Gene3D" id="1.10.287.130">
    <property type="match status" value="1"/>
</dbReference>
<evidence type="ECO:0000256" key="3">
    <source>
        <dbReference type="ARBA" id="ARBA00012438"/>
    </source>
</evidence>
<reference evidence="16" key="1">
    <citation type="journal article" date="2019" name="Int. J. Syst. Evol. Microbiol.">
        <title>The Global Catalogue of Microorganisms (GCM) 10K type strain sequencing project: providing services to taxonomists for standard genome sequencing and annotation.</title>
        <authorList>
            <consortium name="The Broad Institute Genomics Platform"/>
            <consortium name="The Broad Institute Genome Sequencing Center for Infectious Disease"/>
            <person name="Wu L."/>
            <person name="Ma J."/>
        </authorList>
    </citation>
    <scope>NUCLEOTIDE SEQUENCE [LARGE SCALE GENOMIC DNA]</scope>
    <source>
        <strain evidence="16">CGMCC 1.3240</strain>
    </source>
</reference>
<dbReference type="SMART" id="SM00387">
    <property type="entry name" value="HATPase_c"/>
    <property type="match status" value="1"/>
</dbReference>
<comment type="caution">
    <text evidence="15">The sequence shown here is derived from an EMBL/GenBank/DDBJ whole genome shotgun (WGS) entry which is preliminary data.</text>
</comment>
<evidence type="ECO:0000256" key="1">
    <source>
        <dbReference type="ARBA" id="ARBA00000085"/>
    </source>
</evidence>
<comment type="catalytic activity">
    <reaction evidence="1">
        <text>ATP + protein L-histidine = ADP + protein N-phospho-L-histidine.</text>
        <dbReference type="EC" id="2.7.13.3"/>
    </reaction>
</comment>
<dbReference type="CDD" id="cd00075">
    <property type="entry name" value="HATPase"/>
    <property type="match status" value="1"/>
</dbReference>
<dbReference type="GO" id="GO:0016301">
    <property type="term" value="F:kinase activity"/>
    <property type="evidence" value="ECO:0007669"/>
    <property type="project" value="UniProtKB-KW"/>
</dbReference>
<dbReference type="InterPro" id="IPR003594">
    <property type="entry name" value="HATPase_dom"/>
</dbReference>
<evidence type="ECO:0000259" key="13">
    <source>
        <dbReference type="PROSITE" id="PS50109"/>
    </source>
</evidence>
<evidence type="ECO:0000256" key="12">
    <source>
        <dbReference type="SAM" id="Phobius"/>
    </source>
</evidence>
<evidence type="ECO:0000313" key="15">
    <source>
        <dbReference type="EMBL" id="MFC5648533.1"/>
    </source>
</evidence>
<keyword evidence="6" id="KW-0808">Transferase</keyword>
<dbReference type="SUPFAM" id="SSF47384">
    <property type="entry name" value="Homodimeric domain of signal transducing histidine kinase"/>
    <property type="match status" value="1"/>
</dbReference>
<name>A0ABW0VSV4_9BACL</name>
<evidence type="ECO:0000256" key="11">
    <source>
        <dbReference type="ARBA" id="ARBA00023136"/>
    </source>
</evidence>
<dbReference type="PROSITE" id="PS50109">
    <property type="entry name" value="HIS_KIN"/>
    <property type="match status" value="1"/>
</dbReference>
<keyword evidence="9" id="KW-0067">ATP-binding</keyword>
<dbReference type="InterPro" id="IPR050351">
    <property type="entry name" value="BphY/WalK/GraS-like"/>
</dbReference>
<evidence type="ECO:0000256" key="8">
    <source>
        <dbReference type="ARBA" id="ARBA00022777"/>
    </source>
</evidence>
<evidence type="ECO:0000313" key="16">
    <source>
        <dbReference type="Proteomes" id="UP001596047"/>
    </source>
</evidence>
<feature type="transmembrane region" description="Helical" evidence="12">
    <location>
        <begin position="12"/>
        <end position="35"/>
    </location>
</feature>
<dbReference type="EMBL" id="JBHSOW010000016">
    <property type="protein sequence ID" value="MFC5648533.1"/>
    <property type="molecule type" value="Genomic_DNA"/>
</dbReference>
<keyword evidence="10" id="KW-0902">Two-component regulatory system</keyword>
<proteinExistence type="predicted"/>
<keyword evidence="12" id="KW-1133">Transmembrane helix</keyword>
<keyword evidence="7" id="KW-0547">Nucleotide-binding</keyword>
<dbReference type="InterPro" id="IPR003661">
    <property type="entry name" value="HisK_dim/P_dom"/>
</dbReference>
<keyword evidence="8 15" id="KW-0418">Kinase</keyword>
<dbReference type="CDD" id="cd00082">
    <property type="entry name" value="HisKA"/>
    <property type="match status" value="1"/>
</dbReference>
<dbReference type="Proteomes" id="UP001596047">
    <property type="component" value="Unassembled WGS sequence"/>
</dbReference>
<organism evidence="15 16">
    <name type="scientific">Paenibacillus solisilvae</name>
    <dbReference type="NCBI Taxonomy" id="2486751"/>
    <lineage>
        <taxon>Bacteria</taxon>
        <taxon>Bacillati</taxon>
        <taxon>Bacillota</taxon>
        <taxon>Bacilli</taxon>
        <taxon>Bacillales</taxon>
        <taxon>Paenibacillaceae</taxon>
        <taxon>Paenibacillus</taxon>
    </lineage>
</organism>
<protein>
    <recommendedName>
        <fullName evidence="3">histidine kinase</fullName>
        <ecNumber evidence="3">2.7.13.3</ecNumber>
    </recommendedName>
</protein>
<dbReference type="Gene3D" id="6.10.340.10">
    <property type="match status" value="1"/>
</dbReference>